<comment type="caution">
    <text evidence="3">The sequence shown here is derived from an EMBL/GenBank/DDBJ whole genome shotgun (WGS) entry which is preliminary data.</text>
</comment>
<evidence type="ECO:0000313" key="3">
    <source>
        <dbReference type="EMBL" id="MBM6674281.1"/>
    </source>
</evidence>
<proteinExistence type="predicted"/>
<dbReference type="Proteomes" id="UP000706891">
    <property type="component" value="Unassembled WGS sequence"/>
</dbReference>
<feature type="chain" id="PRO_5037105830" evidence="2">
    <location>
        <begin position="18"/>
        <end position="1050"/>
    </location>
</feature>
<reference evidence="3" key="1">
    <citation type="submission" date="2020-08" db="EMBL/GenBank/DDBJ databases">
        <authorList>
            <person name="Cejkova D."/>
            <person name="Kubasova T."/>
            <person name="Jahodarova E."/>
            <person name="Rychlik I."/>
        </authorList>
    </citation>
    <scope>NUCLEOTIDE SEQUENCE</scope>
    <source>
        <strain evidence="3">An824</strain>
    </source>
</reference>
<sequence>MKRKFFSALLLMTLSVASVGMFVSCKDYDDDINGVRDDVTNLRSELTGTLTELQNELDQVTTDLDGRIAAAIEGKADQSYVDELNAQRIAAENRIQEQIDAINDALANLDAGEIQEAMETLAAVTGRVEGVENRIGVVEKSLQIQQAALQGFLEDIQNAGFENAEELIAAVTNAQSAISAIQDKLDTTSDDVETLKGLMGDAEDALARLNSTVKGLQSQIDALRAYVDRILSSLVFAPDFYYGGIEAMEATTINYTPVLLKNDSPADKPLATGETWTSASAAASLTPDVVASYHMNPSYFDVNKIQSMSVVSGDKEYIQLGDTRAAESNPTVVDKSWLNSKDGMLNVTLNLDASKIKDDKEHVTVLAVQAHFNDKDGKDTTVTSDYAAVAKSTITNVKIADAKKDGNTSCTANNLFHIYTTAQQAISNNYTHELVYNDADGEDLMEIVRAHFVRNNAASEQEMDDVSKYGMKWEFAESHYTAGDNKTSESAHIYLKGNRVIACTVDANGKPQPGNQDRSTLERRPMVRVTLVDTTKTTNNIVAVGFIKFRITEKEAEPADAINIDFNGDGYDLSCTDYNFTQTWAQVEAQVLSKLNMSKEEFEQNYTVEKISGSQTNCQLYAHDAQGKPVQSTEYGTITEKVDDQNHETTVLSWDITAAEIYAAVWDAAKGEYKSGVNLETGVKFVPTNKLNPEVYVWFHTGVITTPTASLSNEDKIKENWAAINGQMGSGYAEIHNNVEVVGQPNADDEFSQDILATFVGNDITLSVTGSNAFKTGLDYTFRFIISDAYATQTGQSGTKYTMTISNDGQTLYANYNGRREAVAKLGVEFDDVTSKQGINSVVQYQKLQGVDNTPGFAEDLLNAVSHTDIAKTVTATVGIYAINGCDMELPIANNTFDIKFLRPLDVTGADAVTFTDAVTGGNKKDMDELVDFLDWRDLWESPTWVDYYGVTAIAADVDGITTTLNGGTLGQTLLSDVTDAVSFEYKPTGATSNYGGKDFGYLYYGNNGSVTATFQIRVPLTITYDWGKITTAYVDITVQPTQANRAARR</sequence>
<dbReference type="PROSITE" id="PS51257">
    <property type="entry name" value="PROKAR_LIPOPROTEIN"/>
    <property type="match status" value="1"/>
</dbReference>
<protein>
    <submittedName>
        <fullName evidence="3">Uncharacterized protein</fullName>
    </submittedName>
</protein>
<feature type="coiled-coil region" evidence="1">
    <location>
        <begin position="199"/>
        <end position="226"/>
    </location>
</feature>
<gene>
    <name evidence="3" type="ORF">H6A34_10390</name>
</gene>
<dbReference type="RefSeq" id="WP_205105460.1">
    <property type="nucleotide sequence ID" value="NZ_JACJJG010000065.1"/>
</dbReference>
<keyword evidence="2" id="KW-0732">Signal</keyword>
<organism evidence="3 4">
    <name type="scientific">Marseilla massiliensis</name>
    <dbReference type="NCBI Taxonomy" id="1841864"/>
    <lineage>
        <taxon>Bacteria</taxon>
        <taxon>Pseudomonadati</taxon>
        <taxon>Bacteroidota</taxon>
        <taxon>Bacteroidia</taxon>
        <taxon>Bacteroidales</taxon>
        <taxon>Prevotellaceae</taxon>
        <taxon>Marseilla</taxon>
    </lineage>
</organism>
<keyword evidence="4" id="KW-1185">Reference proteome</keyword>
<keyword evidence="1" id="KW-0175">Coiled coil</keyword>
<dbReference type="EMBL" id="JACJJG010000065">
    <property type="protein sequence ID" value="MBM6674281.1"/>
    <property type="molecule type" value="Genomic_DNA"/>
</dbReference>
<name>A0A938WTD5_9BACT</name>
<feature type="signal peptide" evidence="2">
    <location>
        <begin position="1"/>
        <end position="17"/>
    </location>
</feature>
<feature type="coiled-coil region" evidence="1">
    <location>
        <begin position="36"/>
        <end position="134"/>
    </location>
</feature>
<evidence type="ECO:0000256" key="2">
    <source>
        <dbReference type="SAM" id="SignalP"/>
    </source>
</evidence>
<accession>A0A938WTD5</accession>
<dbReference type="Gene3D" id="1.10.287.1490">
    <property type="match status" value="1"/>
</dbReference>
<evidence type="ECO:0000313" key="4">
    <source>
        <dbReference type="Proteomes" id="UP000706891"/>
    </source>
</evidence>
<evidence type="ECO:0000256" key="1">
    <source>
        <dbReference type="SAM" id="Coils"/>
    </source>
</evidence>
<dbReference type="AlphaFoldDB" id="A0A938WTD5"/>
<reference evidence="3" key="2">
    <citation type="journal article" date="2021" name="Sci. Rep.">
        <title>The distribution of antibiotic resistance genes in chicken gut microbiota commensals.</title>
        <authorList>
            <person name="Juricova H."/>
            <person name="Matiasovicova J."/>
            <person name="Kubasova T."/>
            <person name="Cejkova D."/>
            <person name="Rychlik I."/>
        </authorList>
    </citation>
    <scope>NUCLEOTIDE SEQUENCE</scope>
    <source>
        <strain evidence="3">An824</strain>
    </source>
</reference>